<gene>
    <name evidence="9" type="ORF">FYJ80_11140</name>
</gene>
<evidence type="ECO:0000259" key="8">
    <source>
        <dbReference type="PROSITE" id="PS50928"/>
    </source>
</evidence>
<feature type="transmembrane region" description="Helical" evidence="7">
    <location>
        <begin position="234"/>
        <end position="253"/>
    </location>
</feature>
<comment type="caution">
    <text evidence="9">The sequence shown here is derived from an EMBL/GenBank/DDBJ whole genome shotgun (WGS) entry which is preliminary data.</text>
</comment>
<comment type="subcellular location">
    <subcellularLocation>
        <location evidence="1 7">Cell membrane</location>
        <topology evidence="1 7">Multi-pass membrane protein</topology>
    </subcellularLocation>
</comment>
<feature type="transmembrane region" description="Helical" evidence="7">
    <location>
        <begin position="12"/>
        <end position="32"/>
    </location>
</feature>
<accession>A0A7X2PED9</accession>
<feature type="transmembrane region" description="Helical" evidence="7">
    <location>
        <begin position="120"/>
        <end position="145"/>
    </location>
</feature>
<reference evidence="9 10" key="1">
    <citation type="submission" date="2019-08" db="EMBL/GenBank/DDBJ databases">
        <title>In-depth cultivation of the pig gut microbiome towards novel bacterial diversity and tailored functional studies.</title>
        <authorList>
            <person name="Wylensek D."/>
            <person name="Hitch T.C.A."/>
            <person name="Clavel T."/>
        </authorList>
    </citation>
    <scope>NUCLEOTIDE SEQUENCE [LARGE SCALE GENOMIC DNA]</scope>
    <source>
        <strain evidence="9 10">NM-380-WT-3C1</strain>
    </source>
</reference>
<organism evidence="9 10">
    <name type="scientific">Bullifex porci</name>
    <dbReference type="NCBI Taxonomy" id="2606638"/>
    <lineage>
        <taxon>Bacteria</taxon>
        <taxon>Pseudomonadati</taxon>
        <taxon>Spirochaetota</taxon>
        <taxon>Spirochaetia</taxon>
        <taxon>Spirochaetales</taxon>
        <taxon>Spirochaetaceae</taxon>
        <taxon>Bullifex</taxon>
    </lineage>
</organism>
<feature type="transmembrane region" description="Helical" evidence="7">
    <location>
        <begin position="205"/>
        <end position="222"/>
    </location>
</feature>
<keyword evidence="2 7" id="KW-0813">Transport</keyword>
<evidence type="ECO:0000256" key="2">
    <source>
        <dbReference type="ARBA" id="ARBA00022448"/>
    </source>
</evidence>
<keyword evidence="3" id="KW-1003">Cell membrane</keyword>
<keyword evidence="10" id="KW-1185">Reference proteome</keyword>
<evidence type="ECO:0000256" key="6">
    <source>
        <dbReference type="ARBA" id="ARBA00023136"/>
    </source>
</evidence>
<comment type="similarity">
    <text evidence="7">Belongs to the binding-protein-dependent transport system permease family.</text>
</comment>
<dbReference type="PANTHER" id="PTHR43163:SF6">
    <property type="entry name" value="DIPEPTIDE TRANSPORT SYSTEM PERMEASE PROTEIN DPPB-RELATED"/>
    <property type="match status" value="1"/>
</dbReference>
<feature type="domain" description="ABC transmembrane type-1" evidence="8">
    <location>
        <begin position="84"/>
        <end position="279"/>
    </location>
</feature>
<dbReference type="InterPro" id="IPR035906">
    <property type="entry name" value="MetI-like_sf"/>
</dbReference>
<evidence type="ECO:0000256" key="7">
    <source>
        <dbReference type="RuleBase" id="RU363032"/>
    </source>
</evidence>
<dbReference type="SUPFAM" id="SSF161098">
    <property type="entry name" value="MetI-like"/>
    <property type="match status" value="1"/>
</dbReference>
<sequence length="289" mass="32316">MLNLVAMLRRIVSIILTALLSLCFVYFALSILPGDSITYLSGDYVEVQGNEVSLISFVINALTLNLGSSAFLSIPVKELIFQRMVPTLILTILSLIFAILISLAMLYFDQKKGKRKLFEGYTAFVYAIPSFLISILFLYIIAKCFGIFITYDEKHKILSLIMPALSLGIVHSAFLMKNLRDLLENEKKRQYVTLAYSKGSSDIRVFFYHIFINILHIVIVLINQSFISLFSSSAAVELIFSIPGLGSLIVQAIGRRDSATIAGVIIIVILLTALFSIIEDIIDGLRRER</sequence>
<keyword evidence="4 7" id="KW-0812">Transmembrane</keyword>
<keyword evidence="5 7" id="KW-1133">Transmembrane helix</keyword>
<evidence type="ECO:0000313" key="10">
    <source>
        <dbReference type="Proteomes" id="UP000460549"/>
    </source>
</evidence>
<protein>
    <submittedName>
        <fullName evidence="9">ABC transporter permease</fullName>
    </submittedName>
</protein>
<dbReference type="AlphaFoldDB" id="A0A7X2PED9"/>
<dbReference type="InterPro" id="IPR000515">
    <property type="entry name" value="MetI-like"/>
</dbReference>
<dbReference type="GO" id="GO:0055085">
    <property type="term" value="P:transmembrane transport"/>
    <property type="evidence" value="ECO:0007669"/>
    <property type="project" value="InterPro"/>
</dbReference>
<feature type="transmembrane region" description="Helical" evidence="7">
    <location>
        <begin position="259"/>
        <end position="282"/>
    </location>
</feature>
<evidence type="ECO:0000256" key="4">
    <source>
        <dbReference type="ARBA" id="ARBA00022692"/>
    </source>
</evidence>
<feature type="transmembrane region" description="Helical" evidence="7">
    <location>
        <begin position="88"/>
        <end position="108"/>
    </location>
</feature>
<dbReference type="PROSITE" id="PS50928">
    <property type="entry name" value="ABC_TM1"/>
    <property type="match status" value="1"/>
</dbReference>
<dbReference type="EMBL" id="VUNN01000037">
    <property type="protein sequence ID" value="MSU07303.1"/>
    <property type="molecule type" value="Genomic_DNA"/>
</dbReference>
<dbReference type="CDD" id="cd06261">
    <property type="entry name" value="TM_PBP2"/>
    <property type="match status" value="1"/>
</dbReference>
<feature type="transmembrane region" description="Helical" evidence="7">
    <location>
        <begin position="52"/>
        <end position="76"/>
    </location>
</feature>
<evidence type="ECO:0000256" key="5">
    <source>
        <dbReference type="ARBA" id="ARBA00022989"/>
    </source>
</evidence>
<dbReference type="Proteomes" id="UP000460549">
    <property type="component" value="Unassembled WGS sequence"/>
</dbReference>
<dbReference type="Pfam" id="PF00528">
    <property type="entry name" value="BPD_transp_1"/>
    <property type="match status" value="1"/>
</dbReference>
<evidence type="ECO:0000256" key="3">
    <source>
        <dbReference type="ARBA" id="ARBA00022475"/>
    </source>
</evidence>
<keyword evidence="6 7" id="KW-0472">Membrane</keyword>
<evidence type="ECO:0000256" key="1">
    <source>
        <dbReference type="ARBA" id="ARBA00004651"/>
    </source>
</evidence>
<proteinExistence type="inferred from homology"/>
<dbReference type="Gene3D" id="1.10.3720.10">
    <property type="entry name" value="MetI-like"/>
    <property type="match status" value="1"/>
</dbReference>
<evidence type="ECO:0000313" key="9">
    <source>
        <dbReference type="EMBL" id="MSU07303.1"/>
    </source>
</evidence>
<feature type="transmembrane region" description="Helical" evidence="7">
    <location>
        <begin position="157"/>
        <end position="176"/>
    </location>
</feature>
<dbReference type="PANTHER" id="PTHR43163">
    <property type="entry name" value="DIPEPTIDE TRANSPORT SYSTEM PERMEASE PROTEIN DPPB-RELATED"/>
    <property type="match status" value="1"/>
</dbReference>
<dbReference type="GO" id="GO:0005886">
    <property type="term" value="C:plasma membrane"/>
    <property type="evidence" value="ECO:0007669"/>
    <property type="project" value="UniProtKB-SubCell"/>
</dbReference>
<name>A0A7X2PED9_9SPIO</name>